<dbReference type="KEGG" id="nsr:NS506_00114"/>
<evidence type="ECO:0000313" key="1">
    <source>
        <dbReference type="EMBL" id="APA94201.1"/>
    </source>
</evidence>
<dbReference type="EMBL" id="CP017839">
    <property type="protein sequence ID" value="APA94201.1"/>
    <property type="molecule type" value="Genomic_DNA"/>
</dbReference>
<protein>
    <submittedName>
        <fullName evidence="1">Uncharacterized protein</fullName>
    </submittedName>
</protein>
<organism evidence="1 2">
    <name type="scientific">Nocardia seriolae</name>
    <dbReference type="NCBI Taxonomy" id="37332"/>
    <lineage>
        <taxon>Bacteria</taxon>
        <taxon>Bacillati</taxon>
        <taxon>Actinomycetota</taxon>
        <taxon>Actinomycetes</taxon>
        <taxon>Mycobacteriales</taxon>
        <taxon>Nocardiaceae</taxon>
        <taxon>Nocardia</taxon>
    </lineage>
</organism>
<proteinExistence type="predicted"/>
<evidence type="ECO:0000313" key="2">
    <source>
        <dbReference type="Proteomes" id="UP000180166"/>
    </source>
</evidence>
<dbReference type="AlphaFoldDB" id="A0ABC8AK00"/>
<reference evidence="1 2" key="1">
    <citation type="submission" date="2016-10" db="EMBL/GenBank/DDBJ databases">
        <title>Genome sequence of Nocardia seriolae strain EM150506, isolated from Anguila japonica.</title>
        <authorList>
            <person name="Han H.-J."/>
        </authorList>
    </citation>
    <scope>NUCLEOTIDE SEQUENCE [LARGE SCALE GENOMIC DNA]</scope>
    <source>
        <strain evidence="1 2">EM150506</strain>
    </source>
</reference>
<name>A0ABC8AK00_9NOCA</name>
<sequence>MSIVVDQPRSSETGTVTPNVRLAVVMGGLRLTNHGLARRMRDASQLDGGKPLATSNTNIAKYLAGQHTPTPRVCQVMLNVLGQLANHHLTPADIGFPNVRLELDPRVSDLSGISFPPRFTFAGVCIWCHRRGCNDQRCRDRHRGAQWAICSLCDGAAIECTCTFGMIAITTSLTATIGEVTR</sequence>
<dbReference type="RefSeq" id="WP_143837469.1">
    <property type="nucleotide sequence ID" value="NZ_CP063662.1"/>
</dbReference>
<gene>
    <name evidence="1" type="ORF">NS506_00114</name>
</gene>
<dbReference type="Proteomes" id="UP000180166">
    <property type="component" value="Chromosome"/>
</dbReference>
<accession>A0ABC8AK00</accession>